<evidence type="ECO:0000313" key="1">
    <source>
        <dbReference type="EMBL" id="MFC3986475.1"/>
    </source>
</evidence>
<dbReference type="EMBL" id="JBHSBC010000056">
    <property type="protein sequence ID" value="MFC3986475.1"/>
    <property type="molecule type" value="Genomic_DNA"/>
</dbReference>
<dbReference type="Pfam" id="PF19730">
    <property type="entry name" value="DUF6221"/>
    <property type="match status" value="1"/>
</dbReference>
<gene>
    <name evidence="1" type="ORF">ACFOYY_40530</name>
</gene>
<organism evidence="1 2">
    <name type="scientific">Streptosporangium jomthongense</name>
    <dbReference type="NCBI Taxonomy" id="1193683"/>
    <lineage>
        <taxon>Bacteria</taxon>
        <taxon>Bacillati</taxon>
        <taxon>Actinomycetota</taxon>
        <taxon>Actinomycetes</taxon>
        <taxon>Streptosporangiales</taxon>
        <taxon>Streptosporangiaceae</taxon>
        <taxon>Streptosporangium</taxon>
    </lineage>
</organism>
<comment type="caution">
    <text evidence="1">The sequence shown here is derived from an EMBL/GenBank/DDBJ whole genome shotgun (WGS) entry which is preliminary data.</text>
</comment>
<keyword evidence="2" id="KW-1185">Reference proteome</keyword>
<sequence length="153" mass="17204">MIQDLIAFIRARLDEDEELASTASPAPWSANAEHDEVLAADGITVADGFALSGRQLRATVNHIVRHDPARVLADVEADRKLLARYAEAVKEQEEALAAFRVARDEWESSSEEYADAYKDWSAALLREGAFLTVIKDRVARFPDHPDYRPEWKP</sequence>
<evidence type="ECO:0000313" key="2">
    <source>
        <dbReference type="Proteomes" id="UP001595698"/>
    </source>
</evidence>
<dbReference type="InterPro" id="IPR046193">
    <property type="entry name" value="DUF6221"/>
</dbReference>
<protein>
    <submittedName>
        <fullName evidence="1">DUF6221 family protein</fullName>
    </submittedName>
</protein>
<reference evidence="2" key="1">
    <citation type="journal article" date="2019" name="Int. J. Syst. Evol. Microbiol.">
        <title>The Global Catalogue of Microorganisms (GCM) 10K type strain sequencing project: providing services to taxonomists for standard genome sequencing and annotation.</title>
        <authorList>
            <consortium name="The Broad Institute Genomics Platform"/>
            <consortium name="The Broad Institute Genome Sequencing Center for Infectious Disease"/>
            <person name="Wu L."/>
            <person name="Ma J."/>
        </authorList>
    </citation>
    <scope>NUCLEOTIDE SEQUENCE [LARGE SCALE GENOMIC DNA]</scope>
    <source>
        <strain evidence="2">TBRC 7912</strain>
    </source>
</reference>
<accession>A0ABV8FET7</accession>
<dbReference type="RefSeq" id="WP_386196744.1">
    <property type="nucleotide sequence ID" value="NZ_JBHSBC010000056.1"/>
</dbReference>
<name>A0ABV8FET7_9ACTN</name>
<proteinExistence type="predicted"/>
<dbReference type="Proteomes" id="UP001595698">
    <property type="component" value="Unassembled WGS sequence"/>
</dbReference>